<evidence type="ECO:0000313" key="5">
    <source>
        <dbReference type="Proteomes" id="UP001239445"/>
    </source>
</evidence>
<evidence type="ECO:0000256" key="2">
    <source>
        <dbReference type="SAM" id="SignalP"/>
    </source>
</evidence>
<gene>
    <name evidence="4" type="ORF">QBC47DRAFT_394426</name>
</gene>
<feature type="compositionally biased region" description="Acidic residues" evidence="1">
    <location>
        <begin position="419"/>
        <end position="434"/>
    </location>
</feature>
<feature type="chain" id="PRO_5042466741" evidence="2">
    <location>
        <begin position="16"/>
        <end position="460"/>
    </location>
</feature>
<reference evidence="4" key="1">
    <citation type="submission" date="2023-06" db="EMBL/GenBank/DDBJ databases">
        <title>Genome-scale phylogeny and comparative genomics of the fungal order Sordariales.</title>
        <authorList>
            <consortium name="Lawrence Berkeley National Laboratory"/>
            <person name="Hensen N."/>
            <person name="Bonometti L."/>
            <person name="Westerberg I."/>
            <person name="Brannstrom I.O."/>
            <person name="Guillou S."/>
            <person name="Cros-Aarteil S."/>
            <person name="Calhoun S."/>
            <person name="Haridas S."/>
            <person name="Kuo A."/>
            <person name="Mondo S."/>
            <person name="Pangilinan J."/>
            <person name="Riley R."/>
            <person name="Labutti K."/>
            <person name="Andreopoulos B."/>
            <person name="Lipzen A."/>
            <person name="Chen C."/>
            <person name="Yanf M."/>
            <person name="Daum C."/>
            <person name="Ng V."/>
            <person name="Clum A."/>
            <person name="Steindorff A."/>
            <person name="Ohm R."/>
            <person name="Martin F."/>
            <person name="Silar P."/>
            <person name="Natvig D."/>
            <person name="Lalanne C."/>
            <person name="Gautier V."/>
            <person name="Ament-Velasquez S.L."/>
            <person name="Kruys A."/>
            <person name="Hutchinson M.I."/>
            <person name="Powell A.J."/>
            <person name="Barry K."/>
            <person name="Miller A.N."/>
            <person name="Grigoriev I.V."/>
            <person name="Debuchy R."/>
            <person name="Gladieux P."/>
            <person name="Thoren M.H."/>
            <person name="Johannesson H."/>
        </authorList>
    </citation>
    <scope>NUCLEOTIDE SEQUENCE</scope>
    <source>
        <strain evidence="4">PSN4</strain>
    </source>
</reference>
<accession>A0AAJ0B6L3</accession>
<dbReference type="SUPFAM" id="SSF82153">
    <property type="entry name" value="FAS1 domain"/>
    <property type="match status" value="2"/>
</dbReference>
<dbReference type="InterPro" id="IPR050904">
    <property type="entry name" value="Adhesion/Biosynth-related"/>
</dbReference>
<keyword evidence="5" id="KW-1185">Reference proteome</keyword>
<feature type="region of interest" description="Disordered" evidence="1">
    <location>
        <begin position="409"/>
        <end position="434"/>
    </location>
</feature>
<evidence type="ECO:0000313" key="4">
    <source>
        <dbReference type="EMBL" id="KAK1750291.1"/>
    </source>
</evidence>
<dbReference type="PANTHER" id="PTHR10900">
    <property type="entry name" value="PERIOSTIN-RELATED"/>
    <property type="match status" value="1"/>
</dbReference>
<feature type="domain" description="FAS1" evidence="3">
    <location>
        <begin position="251"/>
        <end position="407"/>
    </location>
</feature>
<protein>
    <submittedName>
        <fullName evidence="4">Fasciclin domain-containing protein</fullName>
    </submittedName>
</protein>
<dbReference type="Proteomes" id="UP001239445">
    <property type="component" value="Unassembled WGS sequence"/>
</dbReference>
<evidence type="ECO:0000256" key="1">
    <source>
        <dbReference type="SAM" id="MobiDB-lite"/>
    </source>
</evidence>
<feature type="compositionally biased region" description="Basic and acidic residues" evidence="1">
    <location>
        <begin position="78"/>
        <end position="88"/>
    </location>
</feature>
<feature type="domain" description="FAS1" evidence="3">
    <location>
        <begin position="106"/>
        <end position="245"/>
    </location>
</feature>
<name>A0AAJ0B6L3_9PEZI</name>
<dbReference type="InterPro" id="IPR036378">
    <property type="entry name" value="FAS1_dom_sf"/>
</dbReference>
<feature type="signal peptide" evidence="2">
    <location>
        <begin position="1"/>
        <end position="15"/>
    </location>
</feature>
<keyword evidence="2" id="KW-0732">Signal</keyword>
<evidence type="ECO:0000259" key="3">
    <source>
        <dbReference type="PROSITE" id="PS50213"/>
    </source>
</evidence>
<dbReference type="Pfam" id="PF02469">
    <property type="entry name" value="Fasciclin"/>
    <property type="match status" value="2"/>
</dbReference>
<sequence>MRQVTLLLSAGLAAALVVRSPAPLDQVLLAADDSISDSDRPAPSWWGAAVGDDHIQALEGTFEGALEEAELAVTRILRDDDGGDGDHGKHGKHGKHGHHGHHGDPSKTIYELIKESKYTTKFAELVDEHDDIKDLLQSTETNRTLFVPTDRVFERIPDGHKKPPAEFIRAYLAYSIAPGRFPARRLFFKHTIPSELKLDDLGGHAQRIRVSASLIFGTHLNFFTKIVARDIEAKNGLIHAVDGLLLPPPPTDKIIQLLPDTFSTYSLALATTNLVEELPEVWTGATAFVPTNRAFARLGPRVNAFLFSDHGKKYLKALLKYGIVANQTLYSDAFYKAPVDDDDDDKRAQKADYWHVDLPSLLDDKPIAVDVRRWKGFVSIVANGYTRVAVQDVLGSDGVLQVTGTVLIPPHKRGHGEEGQEWEEEEEQDDDREWEVEELKARLDPYLEGFEETEKRRGDL</sequence>
<dbReference type="PROSITE" id="PS50213">
    <property type="entry name" value="FAS1"/>
    <property type="match status" value="2"/>
</dbReference>
<feature type="region of interest" description="Disordered" evidence="1">
    <location>
        <begin position="78"/>
        <end position="106"/>
    </location>
</feature>
<dbReference type="EMBL" id="MU839848">
    <property type="protein sequence ID" value="KAK1750291.1"/>
    <property type="molecule type" value="Genomic_DNA"/>
</dbReference>
<dbReference type="SMART" id="SM00554">
    <property type="entry name" value="FAS1"/>
    <property type="match status" value="2"/>
</dbReference>
<comment type="caution">
    <text evidence="4">The sequence shown here is derived from an EMBL/GenBank/DDBJ whole genome shotgun (WGS) entry which is preliminary data.</text>
</comment>
<dbReference type="AlphaFoldDB" id="A0AAJ0B6L3"/>
<feature type="compositionally biased region" description="Basic residues" evidence="1">
    <location>
        <begin position="89"/>
        <end position="101"/>
    </location>
</feature>
<dbReference type="InterPro" id="IPR000782">
    <property type="entry name" value="FAS1_domain"/>
</dbReference>
<dbReference type="PANTHER" id="PTHR10900:SF125">
    <property type="entry name" value="FAS1 DOMAIN-CONTAINING PROTEIN YLR001C"/>
    <property type="match status" value="1"/>
</dbReference>
<proteinExistence type="predicted"/>
<organism evidence="4 5">
    <name type="scientific">Echria macrotheca</name>
    <dbReference type="NCBI Taxonomy" id="438768"/>
    <lineage>
        <taxon>Eukaryota</taxon>
        <taxon>Fungi</taxon>
        <taxon>Dikarya</taxon>
        <taxon>Ascomycota</taxon>
        <taxon>Pezizomycotina</taxon>
        <taxon>Sordariomycetes</taxon>
        <taxon>Sordariomycetidae</taxon>
        <taxon>Sordariales</taxon>
        <taxon>Schizotheciaceae</taxon>
        <taxon>Echria</taxon>
    </lineage>
</organism>
<dbReference type="Gene3D" id="2.30.180.10">
    <property type="entry name" value="FAS1 domain"/>
    <property type="match status" value="2"/>
</dbReference>